<dbReference type="Pfam" id="PF10698">
    <property type="entry name" value="DUF2505"/>
    <property type="match status" value="1"/>
</dbReference>
<reference evidence="1" key="1">
    <citation type="submission" date="2014-05" db="EMBL/GenBank/DDBJ databases">
        <title>Genome sequence of Mycobacterium aromaticivorans strain JS19b1T (= DSM 45407T).</title>
        <authorList>
            <person name="Kwak Y."/>
            <person name="Park G.-S."/>
            <person name="Li Q.X."/>
            <person name="Lee S.-E."/>
            <person name="Shin J.-H."/>
        </authorList>
    </citation>
    <scope>NUCLEOTIDE SEQUENCE [LARGE SCALE GENOMIC DNA]</scope>
    <source>
        <strain evidence="1">JS19b1</strain>
    </source>
</reference>
<keyword evidence="2" id="KW-1185">Reference proteome</keyword>
<dbReference type="OrthoDB" id="5178774at2"/>
<protein>
    <recommendedName>
        <fullName evidence="3">DUF2505 domain-containing protein</fullName>
    </recommendedName>
</protein>
<evidence type="ECO:0000313" key="2">
    <source>
        <dbReference type="Proteomes" id="UP000022835"/>
    </source>
</evidence>
<evidence type="ECO:0008006" key="3">
    <source>
        <dbReference type="Google" id="ProtNLM"/>
    </source>
</evidence>
<dbReference type="EMBL" id="JALN02000001">
    <property type="protein sequence ID" value="KDF00530.1"/>
    <property type="molecule type" value="Genomic_DNA"/>
</dbReference>
<dbReference type="AlphaFoldDB" id="A0A064CIW3"/>
<sequence length="168" mass="18077">MPRSFDMATAYEGSVEQVHQALRDEQYWLARLADSGADHASLDSIRLTAGGGVDVATTQVLRVDRLPAVVTQFHHGDLEIRRVESWTGLVDGTAEATVSGAIPGAPVSLTGSAQLTPAELQAHLAFRATVEVRIPLVGGKVENLIGHQLVDLLIAEQQFTTRWIAENS</sequence>
<proteinExistence type="predicted"/>
<comment type="caution">
    <text evidence="1">The sequence shown here is derived from an EMBL/GenBank/DDBJ whole genome shotgun (WGS) entry which is preliminary data.</text>
</comment>
<dbReference type="InterPro" id="IPR019639">
    <property type="entry name" value="DUF2505"/>
</dbReference>
<accession>A0A064CIW3</accession>
<dbReference type="eggNOG" id="ENOG5033708">
    <property type="taxonomic scope" value="Bacteria"/>
</dbReference>
<evidence type="ECO:0000313" key="1">
    <source>
        <dbReference type="EMBL" id="KDF00530.1"/>
    </source>
</evidence>
<name>A0A064CIW3_9MYCO</name>
<gene>
    <name evidence="1" type="ORF">Y900_016655</name>
</gene>
<dbReference type="RefSeq" id="WP_036343187.1">
    <property type="nucleotide sequence ID" value="NZ_JALN02000001.1"/>
</dbReference>
<organism evidence="1 2">
    <name type="scientific">Mycolicibacterium aromaticivorans JS19b1 = JCM 16368</name>
    <dbReference type="NCBI Taxonomy" id="1440774"/>
    <lineage>
        <taxon>Bacteria</taxon>
        <taxon>Bacillati</taxon>
        <taxon>Actinomycetota</taxon>
        <taxon>Actinomycetes</taxon>
        <taxon>Mycobacteriales</taxon>
        <taxon>Mycobacteriaceae</taxon>
        <taxon>Mycolicibacterium</taxon>
    </lineage>
</organism>
<dbReference type="Proteomes" id="UP000022835">
    <property type="component" value="Unassembled WGS sequence"/>
</dbReference>
<dbReference type="STRING" id="1440774.Y900_016655"/>